<keyword evidence="4 6" id="KW-0378">Hydrolase</keyword>
<dbReference type="PANTHER" id="PTHR11647:SF1">
    <property type="entry name" value="COLLAPSIN RESPONSE MEDIATOR PROTEIN"/>
    <property type="match status" value="1"/>
</dbReference>
<evidence type="ECO:0000256" key="2">
    <source>
        <dbReference type="ARBA" id="ARBA00008829"/>
    </source>
</evidence>
<dbReference type="Proteomes" id="UP001183414">
    <property type="component" value="Unassembled WGS sequence"/>
</dbReference>
<dbReference type="InterPro" id="IPR011778">
    <property type="entry name" value="Hydantoinase/dihydroPyrase"/>
</dbReference>
<dbReference type="CDD" id="cd01314">
    <property type="entry name" value="D-HYD"/>
    <property type="match status" value="1"/>
</dbReference>
<dbReference type="PANTHER" id="PTHR11647">
    <property type="entry name" value="HYDRANTOINASE/DIHYDROPYRIMIDINASE FAMILY MEMBER"/>
    <property type="match status" value="1"/>
</dbReference>
<dbReference type="EMBL" id="JAVREQ010000014">
    <property type="protein sequence ID" value="MDT0380349.1"/>
    <property type="molecule type" value="Genomic_DNA"/>
</dbReference>
<dbReference type="SUPFAM" id="SSF51338">
    <property type="entry name" value="Composite domain of metallo-dependent hydrolases"/>
    <property type="match status" value="2"/>
</dbReference>
<name>A0ABU2NTM7_9ACTN</name>
<dbReference type="InterPro" id="IPR050378">
    <property type="entry name" value="Metallo-dep_Hydrolases_sf"/>
</dbReference>
<comment type="caution">
    <text evidence="6">The sequence shown here is derived from an EMBL/GenBank/DDBJ whole genome shotgun (WGS) entry which is preliminary data.</text>
</comment>
<evidence type="ECO:0000259" key="5">
    <source>
        <dbReference type="Pfam" id="PF01979"/>
    </source>
</evidence>
<dbReference type="EC" id="3.5.2.2" evidence="6"/>
<accession>A0ABU2NTM7</accession>
<comment type="cofactor">
    <cofactor evidence="1">
        <name>Zn(2+)</name>
        <dbReference type="ChEBI" id="CHEBI:29105"/>
    </cofactor>
</comment>
<sequence>MSSSNRTVVRGGLVVTAADELHADVLIEDGRVAALAAHGSEAAAGWTAGNVIDATGRYVLPGGVDVHTHMELPFGGTFASDTFETGTRAAAWGGTTTIVDFAVQTQGHALREGLDQWHAKADAKCAIDYAFHMIVSDVNDATLKEMDLLVEEGITSFKLFMAYPGVFYSDDGQILRAMQRGADNGALTMIHAENGIAIDVLVQQALDAGRTDPRHHGEVRKVLLEAEATHRAIQLARVAGAPLYVVHVSAAEAVAELAAARDKNLPVFGETCPQYLFLSTDNLAEPDFEGAKYVCSTPLRPREHQAALWRGLRTDDLQVVSTDHCPFCFNGQKELGRGDFSKIPNGMPGVEHRMDLLHQAVLDGHISRRRWIDIACATPARMFGLYPKKGTIAPGSDADIVLYDPTAEQTLSVETHHMNVDYSAYEGKHVTGRVETVLSRGHTVIDRREYTGHAGHGQYTPRGTCQFLA</sequence>
<evidence type="ECO:0000256" key="3">
    <source>
        <dbReference type="ARBA" id="ARBA00022723"/>
    </source>
</evidence>
<dbReference type="GO" id="GO:0004157">
    <property type="term" value="F:dihydropyrimidinase activity"/>
    <property type="evidence" value="ECO:0007669"/>
    <property type="project" value="UniProtKB-EC"/>
</dbReference>
<evidence type="ECO:0000256" key="1">
    <source>
        <dbReference type="ARBA" id="ARBA00001947"/>
    </source>
</evidence>
<evidence type="ECO:0000313" key="7">
    <source>
        <dbReference type="Proteomes" id="UP001183414"/>
    </source>
</evidence>
<dbReference type="NCBIfam" id="TIGR02033">
    <property type="entry name" value="D-hydantoinase"/>
    <property type="match status" value="1"/>
</dbReference>
<reference evidence="7" key="1">
    <citation type="submission" date="2023-07" db="EMBL/GenBank/DDBJ databases">
        <title>30 novel species of actinomycetes from the DSMZ collection.</title>
        <authorList>
            <person name="Nouioui I."/>
        </authorList>
    </citation>
    <scope>NUCLEOTIDE SEQUENCE [LARGE SCALE GENOMIC DNA]</scope>
    <source>
        <strain evidence="7">DSM 42041</strain>
    </source>
</reference>
<organism evidence="6 7">
    <name type="scientific">Streptomyces hazeniae</name>
    <dbReference type="NCBI Taxonomy" id="3075538"/>
    <lineage>
        <taxon>Bacteria</taxon>
        <taxon>Bacillati</taxon>
        <taxon>Actinomycetota</taxon>
        <taxon>Actinomycetes</taxon>
        <taxon>Kitasatosporales</taxon>
        <taxon>Streptomycetaceae</taxon>
        <taxon>Streptomyces</taxon>
    </lineage>
</organism>
<dbReference type="SUPFAM" id="SSF51556">
    <property type="entry name" value="Metallo-dependent hydrolases"/>
    <property type="match status" value="1"/>
</dbReference>
<evidence type="ECO:0000313" key="6">
    <source>
        <dbReference type="EMBL" id="MDT0380349.1"/>
    </source>
</evidence>
<dbReference type="RefSeq" id="WP_311674112.1">
    <property type="nucleotide sequence ID" value="NZ_JAVREQ010000014.1"/>
</dbReference>
<dbReference type="InterPro" id="IPR032466">
    <property type="entry name" value="Metal_Hydrolase"/>
</dbReference>
<comment type="similarity">
    <text evidence="2">Belongs to the metallo-dependent hydrolases superfamily. Hydantoinase/dihydropyrimidinase family.</text>
</comment>
<keyword evidence="3" id="KW-0479">Metal-binding</keyword>
<gene>
    <name evidence="6" type="primary">hydA</name>
    <name evidence="6" type="ORF">RM572_16465</name>
</gene>
<proteinExistence type="inferred from homology"/>
<dbReference type="InterPro" id="IPR006680">
    <property type="entry name" value="Amidohydro-rel"/>
</dbReference>
<dbReference type="Gene3D" id="2.30.40.10">
    <property type="entry name" value="Urease, subunit C, domain 1"/>
    <property type="match status" value="1"/>
</dbReference>
<feature type="domain" description="Amidohydrolase-related" evidence="5">
    <location>
        <begin position="58"/>
        <end position="444"/>
    </location>
</feature>
<evidence type="ECO:0000256" key="4">
    <source>
        <dbReference type="ARBA" id="ARBA00022801"/>
    </source>
</evidence>
<dbReference type="InterPro" id="IPR011059">
    <property type="entry name" value="Metal-dep_hydrolase_composite"/>
</dbReference>
<dbReference type="Pfam" id="PF01979">
    <property type="entry name" value="Amidohydro_1"/>
    <property type="match status" value="1"/>
</dbReference>
<protein>
    <submittedName>
        <fullName evidence="6">Dihydropyrimidinase</fullName>
        <ecNumber evidence="6">3.5.2.2</ecNumber>
    </submittedName>
</protein>
<keyword evidence="7" id="KW-1185">Reference proteome</keyword>
<dbReference type="Gene3D" id="3.20.20.140">
    <property type="entry name" value="Metal-dependent hydrolases"/>
    <property type="match status" value="1"/>
</dbReference>